<keyword evidence="2" id="KW-0540">Nuclease</keyword>
<dbReference type="OrthoDB" id="21336at10239"/>
<evidence type="ECO:0000313" key="2">
    <source>
        <dbReference type="EMBL" id="ATW62961.1"/>
    </source>
</evidence>
<dbReference type="InterPro" id="IPR003615">
    <property type="entry name" value="HNH_nuc"/>
</dbReference>
<keyword evidence="2" id="KW-0255">Endonuclease</keyword>
<dbReference type="GO" id="GO:0004519">
    <property type="term" value="F:endonuclease activity"/>
    <property type="evidence" value="ECO:0007669"/>
    <property type="project" value="UniProtKB-KW"/>
</dbReference>
<organism evidence="2 3">
    <name type="scientific">Corynebacterium phage phi674</name>
    <dbReference type="NCBI Taxonomy" id="2052822"/>
    <lineage>
        <taxon>Viruses</taxon>
        <taxon>Duplodnaviria</taxon>
        <taxon>Heunggongvirae</taxon>
        <taxon>Uroviricota</taxon>
        <taxon>Caudoviricetes</taxon>
        <taxon>Ikedavirus</taxon>
        <taxon>Ikedavirus phi674</taxon>
    </lineage>
</organism>
<evidence type="ECO:0000313" key="3">
    <source>
        <dbReference type="Proteomes" id="UP000241216"/>
    </source>
</evidence>
<name>A0A2H4PJ04_9CAUD</name>
<dbReference type="EMBL" id="MG324354">
    <property type="protein sequence ID" value="ATW62961.1"/>
    <property type="molecule type" value="Genomic_DNA"/>
</dbReference>
<sequence>MANVPIDPLAFSDKDISRFWRHIDVQGENECWNWLKSGASHGYGMFNFGGRATVKKLRAHRVAYSLASGEFPPEMVVRHICDNPKCCNPKHLELGTKAENSADMVQRGRSYKQPGRRLAKLNAQDVVNLRRRAKTGETVLSLATEYGIHERTARYAIMGKTWKSVNTLEEPRVWRP</sequence>
<evidence type="ECO:0000259" key="1">
    <source>
        <dbReference type="Pfam" id="PF13392"/>
    </source>
</evidence>
<keyword evidence="2" id="KW-0378">Hydrolase</keyword>
<dbReference type="InterPro" id="IPR044925">
    <property type="entry name" value="His-Me_finger_sf"/>
</dbReference>
<dbReference type="Proteomes" id="UP000241216">
    <property type="component" value="Segment"/>
</dbReference>
<dbReference type="Gene3D" id="3.90.75.10">
    <property type="entry name" value="Homing Intron 3 (I-ppo) Encoded Endonuclease, Chain A"/>
    <property type="match status" value="1"/>
</dbReference>
<gene>
    <name evidence="2" type="ORF">phi674_gp43</name>
</gene>
<protein>
    <submittedName>
        <fullName evidence="2">Putative HNH endonuclease</fullName>
    </submittedName>
</protein>
<keyword evidence="3" id="KW-1185">Reference proteome</keyword>
<dbReference type="InterPro" id="IPR044930">
    <property type="entry name" value="Homing_endonuclease_His-Me"/>
</dbReference>
<accession>A0A2H4PJ04</accession>
<feature type="domain" description="HNH nuclease" evidence="1">
    <location>
        <begin position="59"/>
        <end position="101"/>
    </location>
</feature>
<proteinExistence type="predicted"/>
<reference evidence="3" key="1">
    <citation type="submission" date="2017-10" db="EMBL/GenBank/DDBJ databases">
        <title>Complete nucleotide sequences and annotations of phi673 and phi674, two new lytic phages of Corynebacterium glutamicum ATCC 13032.</title>
        <authorList>
            <person name="Yomantas Y.A.V."/>
            <person name="Abalakina E.G."/>
            <person name="Lobanova J.S."/>
            <person name="Mamontov V.T.A."/>
            <person name="Stoynova N.V."/>
            <person name="Mashko S.V."/>
        </authorList>
    </citation>
    <scope>NUCLEOTIDE SEQUENCE [LARGE SCALE GENOMIC DNA]</scope>
</reference>
<dbReference type="Pfam" id="PF13392">
    <property type="entry name" value="HNH_3"/>
    <property type="match status" value="1"/>
</dbReference>
<dbReference type="SUPFAM" id="SSF54060">
    <property type="entry name" value="His-Me finger endonucleases"/>
    <property type="match status" value="1"/>
</dbReference>